<dbReference type="KEGG" id="dsw:QR90_13540"/>
<dbReference type="PROSITE" id="PS51826">
    <property type="entry name" value="PSBD"/>
    <property type="match status" value="1"/>
</dbReference>
<dbReference type="Pfam" id="PF02817">
    <property type="entry name" value="E3_binding"/>
    <property type="match status" value="1"/>
</dbReference>
<dbReference type="STRING" id="1182571.QR90_13540"/>
<dbReference type="Gene3D" id="4.10.320.10">
    <property type="entry name" value="E3-binding domain"/>
    <property type="match status" value="1"/>
</dbReference>
<dbReference type="SUPFAM" id="SSF47005">
    <property type="entry name" value="Peripheral subunit-binding domain of 2-oxo acid dehydrogenase complex"/>
    <property type="match status" value="1"/>
</dbReference>
<protein>
    <recommendedName>
        <fullName evidence="3">Peripheral subunit-binding (PSBD) domain-containing protein</fullName>
    </recommendedName>
</protein>
<feature type="compositionally biased region" description="Low complexity" evidence="2">
    <location>
        <begin position="234"/>
        <end position="251"/>
    </location>
</feature>
<dbReference type="HOGENOM" id="CLU_538316_0_0_0"/>
<dbReference type="InterPro" id="IPR004167">
    <property type="entry name" value="PSBD"/>
</dbReference>
<sequence length="506" mass="52173">MEQIAPLAKILAEANGIDWQQLRGSGSGGTVVEQDILNYLSRIMSGEEEPPSTPVDDMPEGWTGDEQLPAGMFSAAQLSEAGIDSDIADFVTQTRSPEVPATPAAPSLHHDAMDFELDDDMGDLDAPLAAEPQPVANDWSFAAAPPRAEPSLSIDAPQPTAPEPEFPSLSAPEPVAAPVAHAPEVHTPELHIPEVQAPAASAHSDIAAAGGAAAGLSGLLSRLYRKDKGDEATPPQMDGPAPMPAQQPAAPSLGQQDLSFTSAAPAAQPTAQQPESQPVHADAAELEIQAPAVEMPFVEAPLAEAPVAEPIQAAAELEAEPEAVVPDRPTPEMATPNMAASQSAPASPAMPASAVWFGTYLRRDTGVSAAQELGAQLSEALDQNVSLAFLVARAAQRHVDALGLDLGSVALHGTDGQDQPITGGALRDAVNALHGSRDSAPDLLVTDAGALGADDLHYPHTLTLSLGRVQDGRAALSLNGDVDPRQAAQFLSRVAAALEKPIALVL</sequence>
<name>A0A0A7KID6_9DEIO</name>
<organism evidence="4 5">
    <name type="scientific">Deinococcus radiopugnans</name>
    <dbReference type="NCBI Taxonomy" id="57497"/>
    <lineage>
        <taxon>Bacteria</taxon>
        <taxon>Thermotogati</taxon>
        <taxon>Deinococcota</taxon>
        <taxon>Deinococci</taxon>
        <taxon>Deinococcales</taxon>
        <taxon>Deinococcaceae</taxon>
        <taxon>Deinococcus</taxon>
    </lineage>
</organism>
<accession>A0A0A7KID6</accession>
<dbReference type="AlphaFoldDB" id="A0A0A7KID6"/>
<feature type="region of interest" description="Disordered" evidence="2">
    <location>
        <begin position="228"/>
        <end position="255"/>
    </location>
</feature>
<feature type="domain" description="Peripheral subunit-binding (PSBD)" evidence="3">
    <location>
        <begin position="3"/>
        <end position="40"/>
    </location>
</feature>
<proteinExistence type="inferred from homology"/>
<evidence type="ECO:0000313" key="4">
    <source>
        <dbReference type="EMBL" id="AIZ45876.1"/>
    </source>
</evidence>
<evidence type="ECO:0000256" key="2">
    <source>
        <dbReference type="SAM" id="MobiDB-lite"/>
    </source>
</evidence>
<dbReference type="RefSeq" id="WP_039685325.1">
    <property type="nucleotide sequence ID" value="NZ_CP010028.1"/>
</dbReference>
<evidence type="ECO:0000256" key="1">
    <source>
        <dbReference type="ARBA" id="ARBA00007317"/>
    </source>
</evidence>
<feature type="region of interest" description="Disordered" evidence="2">
    <location>
        <begin position="146"/>
        <end position="173"/>
    </location>
</feature>
<dbReference type="InterPro" id="IPR036625">
    <property type="entry name" value="E3-bd_dom_sf"/>
</dbReference>
<comment type="similarity">
    <text evidence="1">Belongs to the 2-oxoacid dehydrogenase family.</text>
</comment>
<evidence type="ECO:0000259" key="3">
    <source>
        <dbReference type="PROSITE" id="PS51826"/>
    </source>
</evidence>
<reference evidence="5" key="1">
    <citation type="submission" date="2014-11" db="EMBL/GenBank/DDBJ databases">
        <title>Hymenobacter sp. DG25B genome submission.</title>
        <authorList>
            <person name="Jung H.-Y."/>
            <person name="Kim M.K."/>
            <person name="Srinivasan S."/>
            <person name="Lim S."/>
        </authorList>
    </citation>
    <scope>NUCLEOTIDE SEQUENCE [LARGE SCALE GENOMIC DNA]</scope>
    <source>
        <strain evidence="5">DY59</strain>
    </source>
</reference>
<evidence type="ECO:0000313" key="5">
    <source>
        <dbReference type="Proteomes" id="UP000030634"/>
    </source>
</evidence>
<dbReference type="EMBL" id="CP010028">
    <property type="protein sequence ID" value="AIZ45876.1"/>
    <property type="molecule type" value="Genomic_DNA"/>
</dbReference>
<dbReference type="Proteomes" id="UP000030634">
    <property type="component" value="Chromosome"/>
</dbReference>
<gene>
    <name evidence="4" type="ORF">QR90_13540</name>
</gene>
<dbReference type="GO" id="GO:0016746">
    <property type="term" value="F:acyltransferase activity"/>
    <property type="evidence" value="ECO:0007669"/>
    <property type="project" value="InterPro"/>
</dbReference>